<dbReference type="PANTHER" id="PTHR10587:SF137">
    <property type="entry name" value="4-DEOXY-4-FORMAMIDO-L-ARABINOSE-PHOSPHOUNDECAPRENOL DEFORMYLASE ARND-RELATED"/>
    <property type="match status" value="1"/>
</dbReference>
<dbReference type="PANTHER" id="PTHR10587">
    <property type="entry name" value="GLYCOSYL TRANSFERASE-RELATED"/>
    <property type="match status" value="1"/>
</dbReference>
<gene>
    <name evidence="4" type="ORF">EAV92_03295</name>
</gene>
<reference evidence="4 5" key="1">
    <citation type="submission" date="2018-10" db="EMBL/GenBank/DDBJ databases">
        <title>Genome Sequence of Cohnella sp.</title>
        <authorList>
            <person name="Srinivasan S."/>
            <person name="Kim M.K."/>
        </authorList>
    </citation>
    <scope>NUCLEOTIDE SEQUENCE [LARGE SCALE GENOMIC DNA]</scope>
    <source>
        <strain evidence="4 5">18JY8-7</strain>
    </source>
</reference>
<feature type="region of interest" description="Disordered" evidence="1">
    <location>
        <begin position="246"/>
        <end position="280"/>
    </location>
</feature>
<organism evidence="4 5">
    <name type="scientific">Cohnella candidum</name>
    <dbReference type="NCBI Taxonomy" id="2674991"/>
    <lineage>
        <taxon>Bacteria</taxon>
        <taxon>Bacillati</taxon>
        <taxon>Bacillota</taxon>
        <taxon>Bacilli</taxon>
        <taxon>Bacillales</taxon>
        <taxon>Paenibacillaceae</taxon>
        <taxon>Cohnella</taxon>
    </lineage>
</organism>
<accession>A0A3G3JV07</accession>
<protein>
    <submittedName>
        <fullName evidence="4">Polysaccharide deacetylase family protein</fullName>
    </submittedName>
</protein>
<dbReference type="InterPro" id="IPR050248">
    <property type="entry name" value="Polysacc_deacetylase_ArnD"/>
</dbReference>
<dbReference type="InterPro" id="IPR002509">
    <property type="entry name" value="NODB_dom"/>
</dbReference>
<dbReference type="GO" id="GO:0016810">
    <property type="term" value="F:hydrolase activity, acting on carbon-nitrogen (but not peptide) bonds"/>
    <property type="evidence" value="ECO:0007669"/>
    <property type="project" value="InterPro"/>
</dbReference>
<dbReference type="KEGG" id="coh:EAV92_03295"/>
<keyword evidence="2" id="KW-0812">Transmembrane</keyword>
<proteinExistence type="predicted"/>
<feature type="transmembrane region" description="Helical" evidence="2">
    <location>
        <begin position="12"/>
        <end position="31"/>
    </location>
</feature>
<name>A0A3G3JV07_9BACL</name>
<dbReference type="Gene3D" id="3.20.20.370">
    <property type="entry name" value="Glycoside hydrolase/deacetylase"/>
    <property type="match status" value="1"/>
</dbReference>
<dbReference type="InterPro" id="IPR054467">
    <property type="entry name" value="YkoP-like_dom"/>
</dbReference>
<feature type="compositionally biased region" description="Polar residues" evidence="1">
    <location>
        <begin position="246"/>
        <end position="260"/>
    </location>
</feature>
<feature type="domain" description="NodB homology" evidence="3">
    <location>
        <begin position="43"/>
        <end position="229"/>
    </location>
</feature>
<evidence type="ECO:0000313" key="4">
    <source>
        <dbReference type="EMBL" id="AYQ71681.1"/>
    </source>
</evidence>
<keyword evidence="2" id="KW-0472">Membrane</keyword>
<keyword evidence="5" id="KW-1185">Reference proteome</keyword>
<evidence type="ECO:0000259" key="3">
    <source>
        <dbReference type="PROSITE" id="PS51677"/>
    </source>
</evidence>
<dbReference type="Pfam" id="PF01522">
    <property type="entry name" value="Polysacc_deac_1"/>
    <property type="match status" value="1"/>
</dbReference>
<evidence type="ECO:0000256" key="2">
    <source>
        <dbReference type="SAM" id="Phobius"/>
    </source>
</evidence>
<dbReference type="PROSITE" id="PS51677">
    <property type="entry name" value="NODB"/>
    <property type="match status" value="1"/>
</dbReference>
<feature type="region of interest" description="Disordered" evidence="1">
    <location>
        <begin position="468"/>
        <end position="503"/>
    </location>
</feature>
<dbReference type="GO" id="GO:0005975">
    <property type="term" value="P:carbohydrate metabolic process"/>
    <property type="evidence" value="ECO:0007669"/>
    <property type="project" value="InterPro"/>
</dbReference>
<dbReference type="EMBL" id="CP033433">
    <property type="protein sequence ID" value="AYQ71681.1"/>
    <property type="molecule type" value="Genomic_DNA"/>
</dbReference>
<dbReference type="SUPFAM" id="SSF88713">
    <property type="entry name" value="Glycoside hydrolase/deacetylase"/>
    <property type="match status" value="1"/>
</dbReference>
<evidence type="ECO:0000313" key="5">
    <source>
        <dbReference type="Proteomes" id="UP000269097"/>
    </source>
</evidence>
<sequence length="503" mass="57226">MVGKALEYILWIGFYFMTFYALLPALISRIFGFRVFMRGKTDREIALTFDDGPDPLYTPQLLDLLKRYGAKGTFFLVGSHAEQYPDIVARIHAEGHVIGIHNYVHHSNWLMRPKTVRKQILKTSDIIKRITGSRPDYYRPPWGIVNLFDYRRLGHLQIVLWTSIFGDWKIRVGAEKLYKRMRRKLKPGEVFVLHDCGRTFGADENAPAQTIEALERILRDGFDEGYRFVGIDEMIALTERNAQASRSLPQASLTSQSATGGESRVTAEGNETASKAARSARKVGPLKKAAVAVWMLWEKLFHVTFHLQPVGDGTSFNYRVRKYSGPTVEMRDGKRLRSGDYVMEMHFENKMLYDMGMNSRSSVHTAIRLVREVERGLPDLARALDTARHGDKVVALYGISIIHRGSEGLGFQTFELPKGVFSWMTHLYLRFMLSVINPEGGKRLREHGERLTPRQIIMEREDLLAWKERTGKQRPSRASRSEAAPTPLAVDPAIGGDHIGSTM</sequence>
<dbReference type="CDD" id="cd10959">
    <property type="entry name" value="CE4_NodB_like_3"/>
    <property type="match status" value="1"/>
</dbReference>
<dbReference type="InterPro" id="IPR011330">
    <property type="entry name" value="Glyco_hydro/deAcase_b/a-brl"/>
</dbReference>
<dbReference type="AlphaFoldDB" id="A0A3G3JV07"/>
<evidence type="ECO:0000256" key="1">
    <source>
        <dbReference type="SAM" id="MobiDB-lite"/>
    </source>
</evidence>
<keyword evidence="2" id="KW-1133">Transmembrane helix</keyword>
<dbReference type="Pfam" id="PF22790">
    <property type="entry name" value="YkoP"/>
    <property type="match status" value="1"/>
</dbReference>
<dbReference type="Proteomes" id="UP000269097">
    <property type="component" value="Chromosome"/>
</dbReference>